<evidence type="ECO:0000313" key="3">
    <source>
        <dbReference type="Proteomes" id="UP000011715"/>
    </source>
</evidence>
<dbReference type="eggNOG" id="ENOG502RN2X">
    <property type="taxonomic scope" value="Eukaryota"/>
</dbReference>
<dbReference type="OrthoDB" id="10383929at2759"/>
<reference evidence="1" key="2">
    <citation type="submission" date="2010-05" db="EMBL/GenBank/DDBJ databases">
        <title>The Genome Sequence of Magnaporthe poae strain ATCC 64411.</title>
        <authorList>
            <consortium name="The Broad Institute Genome Sequencing Platform"/>
            <consortium name="Broad Institute Genome Sequencing Center for Infectious Disease"/>
            <person name="Ma L.-J."/>
            <person name="Dead R."/>
            <person name="Young S."/>
            <person name="Zeng Q."/>
            <person name="Koehrsen M."/>
            <person name="Alvarado L."/>
            <person name="Berlin A."/>
            <person name="Chapman S.B."/>
            <person name="Chen Z."/>
            <person name="Freedman E."/>
            <person name="Gellesch M."/>
            <person name="Goldberg J."/>
            <person name="Griggs A."/>
            <person name="Gujja S."/>
            <person name="Heilman E.R."/>
            <person name="Heiman D."/>
            <person name="Hepburn T."/>
            <person name="Howarth C."/>
            <person name="Jen D."/>
            <person name="Larson L."/>
            <person name="Mehta T."/>
            <person name="Neiman D."/>
            <person name="Pearson M."/>
            <person name="Roberts A."/>
            <person name="Saif S."/>
            <person name="Shea T."/>
            <person name="Shenoy N."/>
            <person name="Sisk P."/>
            <person name="Stolte C."/>
            <person name="Sykes S."/>
            <person name="Walk T."/>
            <person name="White J."/>
            <person name="Yandava C."/>
            <person name="Haas B."/>
            <person name="Nusbaum C."/>
            <person name="Birren B."/>
        </authorList>
    </citation>
    <scope>NUCLEOTIDE SEQUENCE</scope>
    <source>
        <strain evidence="1">ATCC 64411</strain>
    </source>
</reference>
<dbReference type="VEuPathDB" id="FungiDB:MAPG_06150"/>
<organism evidence="2 3">
    <name type="scientific">Magnaporthiopsis poae (strain ATCC 64411 / 73-15)</name>
    <name type="common">Kentucky bluegrass fungus</name>
    <name type="synonym">Magnaporthe poae</name>
    <dbReference type="NCBI Taxonomy" id="644358"/>
    <lineage>
        <taxon>Eukaryota</taxon>
        <taxon>Fungi</taxon>
        <taxon>Dikarya</taxon>
        <taxon>Ascomycota</taxon>
        <taxon>Pezizomycotina</taxon>
        <taxon>Sordariomycetes</taxon>
        <taxon>Sordariomycetidae</taxon>
        <taxon>Magnaporthales</taxon>
        <taxon>Magnaporthaceae</taxon>
        <taxon>Magnaporthiopsis</taxon>
    </lineage>
</organism>
<proteinExistence type="predicted"/>
<dbReference type="EMBL" id="ADBL01001478">
    <property type="status" value="NOT_ANNOTATED_CDS"/>
    <property type="molecule type" value="Genomic_DNA"/>
</dbReference>
<sequence length="228" mass="26377">MVRYVLYFTVLPEPDEHPIAESVQPHQQNKLYAEIVLLRDYVRRHLAAEENTWLSYLVDVQDFASAMQELSFVDENTAYIMDKMQENIWLLDLHVHKLAATVDLCSYGSLEPGGNVFPCLAFIWSSLFEAISRTCTDHDEEAFLLGNSVLILTTSINKLEEEHQEQALGDSLNVTRFGILLIHLMALCVDLIRWTRDMPAEIPQFPAWPFDNFERRISDREEMEAEKV</sequence>
<reference evidence="2" key="5">
    <citation type="submission" date="2015-06" db="UniProtKB">
        <authorList>
            <consortium name="EnsemblFungi"/>
        </authorList>
    </citation>
    <scope>IDENTIFICATION</scope>
    <source>
        <strain evidence="2">ATCC 64411</strain>
    </source>
</reference>
<gene>
    <name evidence="1" type="ORF">MAPG_06150</name>
</gene>
<dbReference type="EnsemblFungi" id="MAPG_06150T0">
    <property type="protein sequence ID" value="MAPG_06150T0"/>
    <property type="gene ID" value="MAPG_06150"/>
</dbReference>
<keyword evidence="3" id="KW-1185">Reference proteome</keyword>
<dbReference type="Proteomes" id="UP000011715">
    <property type="component" value="Unassembled WGS sequence"/>
</dbReference>
<accession>A0A0C4E196</accession>
<reference evidence="2" key="4">
    <citation type="journal article" date="2015" name="G3 (Bethesda)">
        <title>Genome sequences of three phytopathogenic species of the Magnaporthaceae family of fungi.</title>
        <authorList>
            <person name="Okagaki L.H."/>
            <person name="Nunes C.C."/>
            <person name="Sailsbery J."/>
            <person name="Clay B."/>
            <person name="Brown D."/>
            <person name="John T."/>
            <person name="Oh Y."/>
            <person name="Young N."/>
            <person name="Fitzgerald M."/>
            <person name="Haas B.J."/>
            <person name="Zeng Q."/>
            <person name="Young S."/>
            <person name="Adiconis X."/>
            <person name="Fan L."/>
            <person name="Levin J.Z."/>
            <person name="Mitchell T.K."/>
            <person name="Okubara P.A."/>
            <person name="Farman M.L."/>
            <person name="Kohn L.M."/>
            <person name="Birren B."/>
            <person name="Ma L.-J."/>
            <person name="Dean R.A."/>
        </authorList>
    </citation>
    <scope>NUCLEOTIDE SEQUENCE</scope>
    <source>
        <strain evidence="2">ATCC 64411 / 73-15</strain>
    </source>
</reference>
<reference evidence="1" key="3">
    <citation type="submission" date="2011-03" db="EMBL/GenBank/DDBJ databases">
        <title>Annotation of Magnaporthe poae ATCC 64411.</title>
        <authorList>
            <person name="Ma L.-J."/>
            <person name="Dead R."/>
            <person name="Young S.K."/>
            <person name="Zeng Q."/>
            <person name="Gargeya S."/>
            <person name="Fitzgerald M."/>
            <person name="Haas B."/>
            <person name="Abouelleil A."/>
            <person name="Alvarado L."/>
            <person name="Arachchi H.M."/>
            <person name="Berlin A."/>
            <person name="Brown A."/>
            <person name="Chapman S.B."/>
            <person name="Chen Z."/>
            <person name="Dunbar C."/>
            <person name="Freedman E."/>
            <person name="Gearin G."/>
            <person name="Gellesch M."/>
            <person name="Goldberg J."/>
            <person name="Griggs A."/>
            <person name="Gujja S."/>
            <person name="Heiman D."/>
            <person name="Howarth C."/>
            <person name="Larson L."/>
            <person name="Lui A."/>
            <person name="MacDonald P.J.P."/>
            <person name="Mehta T."/>
            <person name="Montmayeur A."/>
            <person name="Murphy C."/>
            <person name="Neiman D."/>
            <person name="Pearson M."/>
            <person name="Priest M."/>
            <person name="Roberts A."/>
            <person name="Saif S."/>
            <person name="Shea T."/>
            <person name="Shenoy N."/>
            <person name="Sisk P."/>
            <person name="Stolte C."/>
            <person name="Sykes S."/>
            <person name="Yandava C."/>
            <person name="Wortman J."/>
            <person name="Nusbaum C."/>
            <person name="Birren B."/>
        </authorList>
    </citation>
    <scope>NUCLEOTIDE SEQUENCE</scope>
    <source>
        <strain evidence="1">ATCC 64411</strain>
    </source>
</reference>
<dbReference type="AlphaFoldDB" id="A0A0C4E196"/>
<reference evidence="3" key="1">
    <citation type="submission" date="2010-05" db="EMBL/GenBank/DDBJ databases">
        <title>The genome sequence of Magnaporthe poae strain ATCC 64411.</title>
        <authorList>
            <person name="Ma L.-J."/>
            <person name="Dead R."/>
            <person name="Young S."/>
            <person name="Zeng Q."/>
            <person name="Koehrsen M."/>
            <person name="Alvarado L."/>
            <person name="Berlin A."/>
            <person name="Chapman S.B."/>
            <person name="Chen Z."/>
            <person name="Freedman E."/>
            <person name="Gellesch M."/>
            <person name="Goldberg J."/>
            <person name="Griggs A."/>
            <person name="Gujja S."/>
            <person name="Heilman E.R."/>
            <person name="Heiman D."/>
            <person name="Hepburn T."/>
            <person name="Howarth C."/>
            <person name="Jen D."/>
            <person name="Larson L."/>
            <person name="Mehta T."/>
            <person name="Neiman D."/>
            <person name="Pearson M."/>
            <person name="Roberts A."/>
            <person name="Saif S."/>
            <person name="Shea T."/>
            <person name="Shenoy N."/>
            <person name="Sisk P."/>
            <person name="Stolte C."/>
            <person name="Sykes S."/>
            <person name="Walk T."/>
            <person name="White J."/>
            <person name="Yandava C."/>
            <person name="Haas B."/>
            <person name="Nusbaum C."/>
            <person name="Birren B."/>
        </authorList>
    </citation>
    <scope>NUCLEOTIDE SEQUENCE [LARGE SCALE GENOMIC DNA]</scope>
    <source>
        <strain evidence="3">ATCC 64411 / 73-15</strain>
    </source>
</reference>
<evidence type="ECO:0000313" key="1">
    <source>
        <dbReference type="EMBL" id="KLU87146.1"/>
    </source>
</evidence>
<protein>
    <submittedName>
        <fullName evidence="1 2">Uncharacterized protein</fullName>
    </submittedName>
</protein>
<dbReference type="EMBL" id="GL876970">
    <property type="protein sequence ID" value="KLU87146.1"/>
    <property type="molecule type" value="Genomic_DNA"/>
</dbReference>
<evidence type="ECO:0000313" key="2">
    <source>
        <dbReference type="EnsemblFungi" id="MAPG_06150T0"/>
    </source>
</evidence>
<name>A0A0C4E196_MAGP6</name>